<evidence type="ECO:0000256" key="8">
    <source>
        <dbReference type="ARBA" id="ARBA00022840"/>
    </source>
</evidence>
<feature type="region of interest" description="Disordered" evidence="14">
    <location>
        <begin position="332"/>
        <end position="381"/>
    </location>
</feature>
<dbReference type="Pfam" id="PF00069">
    <property type="entry name" value="Pkinase"/>
    <property type="match status" value="1"/>
</dbReference>
<evidence type="ECO:0000256" key="14">
    <source>
        <dbReference type="SAM" id="MobiDB-lite"/>
    </source>
</evidence>
<dbReference type="InterPro" id="IPR008271">
    <property type="entry name" value="Ser/Thr_kinase_AS"/>
</dbReference>
<accession>A0AAE0M3C9</accession>
<dbReference type="GO" id="GO:0015031">
    <property type="term" value="P:protein transport"/>
    <property type="evidence" value="ECO:0007669"/>
    <property type="project" value="UniProtKB-KW"/>
</dbReference>
<evidence type="ECO:0000256" key="7">
    <source>
        <dbReference type="ARBA" id="ARBA00022777"/>
    </source>
</evidence>
<dbReference type="GO" id="GO:0004674">
    <property type="term" value="F:protein serine/threonine kinase activity"/>
    <property type="evidence" value="ECO:0007669"/>
    <property type="project" value="UniProtKB-KW"/>
</dbReference>
<feature type="compositionally biased region" description="Low complexity" evidence="14">
    <location>
        <begin position="354"/>
        <end position="372"/>
    </location>
</feature>
<organism evidence="16 17">
    <name type="scientific">Cercophora scortea</name>
    <dbReference type="NCBI Taxonomy" id="314031"/>
    <lineage>
        <taxon>Eukaryota</taxon>
        <taxon>Fungi</taxon>
        <taxon>Dikarya</taxon>
        <taxon>Ascomycota</taxon>
        <taxon>Pezizomycotina</taxon>
        <taxon>Sordariomycetes</taxon>
        <taxon>Sordariomycetidae</taxon>
        <taxon>Sordariales</taxon>
        <taxon>Lasiosphaeriaceae</taxon>
        <taxon>Cercophora</taxon>
    </lineage>
</organism>
<evidence type="ECO:0000256" key="3">
    <source>
        <dbReference type="ARBA" id="ARBA00022448"/>
    </source>
</evidence>
<dbReference type="PANTHER" id="PTHR24348">
    <property type="entry name" value="SERINE/THREONINE-PROTEIN KINASE UNC-51-RELATED"/>
    <property type="match status" value="1"/>
</dbReference>
<evidence type="ECO:0000256" key="5">
    <source>
        <dbReference type="ARBA" id="ARBA00022679"/>
    </source>
</evidence>
<dbReference type="InterPro" id="IPR000719">
    <property type="entry name" value="Prot_kinase_dom"/>
</dbReference>
<dbReference type="EC" id="2.7.11.1" evidence="2"/>
<proteinExistence type="predicted"/>
<feature type="domain" description="Protein kinase" evidence="15">
    <location>
        <begin position="23"/>
        <end position="290"/>
    </location>
</feature>
<comment type="catalytic activity">
    <reaction evidence="13">
        <text>L-seryl-[protein] + ATP = O-phospho-L-seryl-[protein] + ADP + H(+)</text>
        <dbReference type="Rhea" id="RHEA:17989"/>
        <dbReference type="Rhea" id="RHEA-COMP:9863"/>
        <dbReference type="Rhea" id="RHEA-COMP:11604"/>
        <dbReference type="ChEBI" id="CHEBI:15378"/>
        <dbReference type="ChEBI" id="CHEBI:29999"/>
        <dbReference type="ChEBI" id="CHEBI:30616"/>
        <dbReference type="ChEBI" id="CHEBI:83421"/>
        <dbReference type="ChEBI" id="CHEBI:456216"/>
        <dbReference type="EC" id="2.7.11.1"/>
    </reaction>
</comment>
<name>A0AAE0M3C9_9PEZI</name>
<evidence type="ECO:0000256" key="10">
    <source>
        <dbReference type="ARBA" id="ARBA00023006"/>
    </source>
</evidence>
<dbReference type="SMART" id="SM00220">
    <property type="entry name" value="S_TKc"/>
    <property type="match status" value="1"/>
</dbReference>
<dbReference type="GO" id="GO:0005776">
    <property type="term" value="C:autophagosome"/>
    <property type="evidence" value="ECO:0007669"/>
    <property type="project" value="TreeGrafter"/>
</dbReference>
<dbReference type="GO" id="GO:0005524">
    <property type="term" value="F:ATP binding"/>
    <property type="evidence" value="ECO:0007669"/>
    <property type="project" value="UniProtKB-KW"/>
</dbReference>
<dbReference type="EMBL" id="JAUEPO010000007">
    <property type="protein sequence ID" value="KAK3317702.1"/>
    <property type="molecule type" value="Genomic_DNA"/>
</dbReference>
<dbReference type="GO" id="GO:0034045">
    <property type="term" value="C:phagophore assembly site membrane"/>
    <property type="evidence" value="ECO:0007669"/>
    <property type="project" value="UniProtKB-SubCell"/>
</dbReference>
<keyword evidence="5" id="KW-0808">Transferase</keyword>
<dbReference type="GO" id="GO:0010506">
    <property type="term" value="P:regulation of autophagy"/>
    <property type="evidence" value="ECO:0007669"/>
    <property type="project" value="InterPro"/>
</dbReference>
<keyword evidence="3" id="KW-0813">Transport</keyword>
<protein>
    <recommendedName>
        <fullName evidence="2">non-specific serine/threonine protein kinase</fullName>
        <ecNumber evidence="2">2.7.11.1</ecNumber>
    </recommendedName>
    <alternativeName>
        <fullName evidence="11">Autophagy-related protein 1</fullName>
    </alternativeName>
</protein>
<dbReference type="GO" id="GO:0005829">
    <property type="term" value="C:cytosol"/>
    <property type="evidence" value="ECO:0007669"/>
    <property type="project" value="TreeGrafter"/>
</dbReference>
<evidence type="ECO:0000256" key="12">
    <source>
        <dbReference type="ARBA" id="ARBA00047899"/>
    </source>
</evidence>
<reference evidence="16" key="1">
    <citation type="journal article" date="2023" name="Mol. Phylogenet. Evol.">
        <title>Genome-scale phylogeny and comparative genomics of the fungal order Sordariales.</title>
        <authorList>
            <person name="Hensen N."/>
            <person name="Bonometti L."/>
            <person name="Westerberg I."/>
            <person name="Brannstrom I.O."/>
            <person name="Guillou S."/>
            <person name="Cros-Aarteil S."/>
            <person name="Calhoun S."/>
            <person name="Haridas S."/>
            <person name="Kuo A."/>
            <person name="Mondo S."/>
            <person name="Pangilinan J."/>
            <person name="Riley R."/>
            <person name="LaButti K."/>
            <person name="Andreopoulos B."/>
            <person name="Lipzen A."/>
            <person name="Chen C."/>
            <person name="Yan M."/>
            <person name="Daum C."/>
            <person name="Ng V."/>
            <person name="Clum A."/>
            <person name="Steindorff A."/>
            <person name="Ohm R.A."/>
            <person name="Martin F."/>
            <person name="Silar P."/>
            <person name="Natvig D.O."/>
            <person name="Lalanne C."/>
            <person name="Gautier V."/>
            <person name="Ament-Velasquez S.L."/>
            <person name="Kruys A."/>
            <person name="Hutchinson M.I."/>
            <person name="Powell A.J."/>
            <person name="Barry K."/>
            <person name="Miller A.N."/>
            <person name="Grigoriev I.V."/>
            <person name="Debuchy R."/>
            <person name="Gladieux P."/>
            <person name="Hiltunen Thoren M."/>
            <person name="Johannesson H."/>
        </authorList>
    </citation>
    <scope>NUCLEOTIDE SEQUENCE</scope>
    <source>
        <strain evidence="16">SMH4131-1</strain>
    </source>
</reference>
<sequence>VIQTEFISNPATGQRRAPCERRWEPTEELGRGSYGVVTLEKCTSGPASGQVRAVKRLEKGAGHHASLSYRRELEAIAKFSQEKYRDCFVQSFGWYETDSAIYITMEYLPLGDLAGYMHRPIPEVQTRDITKQLLEGLQFMHDSHFAHRDLKPANILVLHHGPNWWVKIADFGISKRAESTPLRTVVGTMAYMTPEVRGIFTLDSQPEDEKTFSLAVDIWSAGAIVFQMLFGKPVFLEGRPLFDYVVRGAPFVLPDEESISPECASFIRQTMAACPGQRPTPERALAHSWILLNLPTPAEGTDLNPMFDTSLNSNVKKLDVIPISLSVPSASWSTTMPADDRDTAAPLRVGTFPSMSSISRRSTSSSNELSGSEGNVAVQDIQPCPTTINTSLTEIGRLISVARTGRSQFPPQTRLQYSHVKRRTGSRSGRPKPMGACVWRERSGWLGVVSPLWPSVRS</sequence>
<evidence type="ECO:0000256" key="11">
    <source>
        <dbReference type="ARBA" id="ARBA00030237"/>
    </source>
</evidence>
<evidence type="ECO:0000256" key="1">
    <source>
        <dbReference type="ARBA" id="ARBA00004623"/>
    </source>
</evidence>
<evidence type="ECO:0000259" key="15">
    <source>
        <dbReference type="PROSITE" id="PS50011"/>
    </source>
</evidence>
<keyword evidence="9" id="KW-0653">Protein transport</keyword>
<keyword evidence="8" id="KW-0067">ATP-binding</keyword>
<comment type="subcellular location">
    <subcellularLocation>
        <location evidence="1">Preautophagosomal structure membrane</location>
        <topology evidence="1">Peripheral membrane protein</topology>
    </subcellularLocation>
</comment>
<comment type="catalytic activity">
    <reaction evidence="12">
        <text>L-threonyl-[protein] + ATP = O-phospho-L-threonyl-[protein] + ADP + H(+)</text>
        <dbReference type="Rhea" id="RHEA:46608"/>
        <dbReference type="Rhea" id="RHEA-COMP:11060"/>
        <dbReference type="Rhea" id="RHEA-COMP:11605"/>
        <dbReference type="ChEBI" id="CHEBI:15378"/>
        <dbReference type="ChEBI" id="CHEBI:30013"/>
        <dbReference type="ChEBI" id="CHEBI:30616"/>
        <dbReference type="ChEBI" id="CHEBI:61977"/>
        <dbReference type="ChEBI" id="CHEBI:456216"/>
        <dbReference type="EC" id="2.7.11.1"/>
    </reaction>
</comment>
<gene>
    <name evidence="16" type="ORF">B0T19DRAFT_469457</name>
</gene>
<keyword evidence="6" id="KW-0547">Nucleotide-binding</keyword>
<evidence type="ECO:0000256" key="13">
    <source>
        <dbReference type="ARBA" id="ARBA00048679"/>
    </source>
</evidence>
<keyword evidence="7 16" id="KW-0418">Kinase</keyword>
<evidence type="ECO:0000256" key="9">
    <source>
        <dbReference type="ARBA" id="ARBA00022927"/>
    </source>
</evidence>
<evidence type="ECO:0000256" key="4">
    <source>
        <dbReference type="ARBA" id="ARBA00022527"/>
    </source>
</evidence>
<dbReference type="InterPro" id="IPR011009">
    <property type="entry name" value="Kinase-like_dom_sf"/>
</dbReference>
<dbReference type="GO" id="GO:0000045">
    <property type="term" value="P:autophagosome assembly"/>
    <property type="evidence" value="ECO:0007669"/>
    <property type="project" value="TreeGrafter"/>
</dbReference>
<dbReference type="Proteomes" id="UP001286456">
    <property type="component" value="Unassembled WGS sequence"/>
</dbReference>
<evidence type="ECO:0000313" key="16">
    <source>
        <dbReference type="EMBL" id="KAK3317702.1"/>
    </source>
</evidence>
<dbReference type="InterPro" id="IPR045269">
    <property type="entry name" value="Atg1-like"/>
</dbReference>
<keyword evidence="17" id="KW-1185">Reference proteome</keyword>
<keyword evidence="10" id="KW-0072">Autophagy</keyword>
<comment type="caution">
    <text evidence="16">The sequence shown here is derived from an EMBL/GenBank/DDBJ whole genome shotgun (WGS) entry which is preliminary data.</text>
</comment>
<dbReference type="PROSITE" id="PS50011">
    <property type="entry name" value="PROTEIN_KINASE_DOM"/>
    <property type="match status" value="1"/>
</dbReference>
<keyword evidence="4" id="KW-0723">Serine/threonine-protein kinase</keyword>
<evidence type="ECO:0000256" key="2">
    <source>
        <dbReference type="ARBA" id="ARBA00012513"/>
    </source>
</evidence>
<dbReference type="AlphaFoldDB" id="A0AAE0M3C9"/>
<dbReference type="PANTHER" id="PTHR24348:SF22">
    <property type="entry name" value="NON-SPECIFIC SERINE_THREONINE PROTEIN KINASE"/>
    <property type="match status" value="1"/>
</dbReference>
<dbReference type="Gene3D" id="1.10.510.10">
    <property type="entry name" value="Transferase(Phosphotransferase) domain 1"/>
    <property type="match status" value="1"/>
</dbReference>
<dbReference type="SUPFAM" id="SSF56112">
    <property type="entry name" value="Protein kinase-like (PK-like)"/>
    <property type="match status" value="1"/>
</dbReference>
<evidence type="ECO:0000256" key="6">
    <source>
        <dbReference type="ARBA" id="ARBA00022741"/>
    </source>
</evidence>
<evidence type="ECO:0000313" key="17">
    <source>
        <dbReference type="Proteomes" id="UP001286456"/>
    </source>
</evidence>
<reference evidence="16" key="2">
    <citation type="submission" date="2023-06" db="EMBL/GenBank/DDBJ databases">
        <authorList>
            <consortium name="Lawrence Berkeley National Laboratory"/>
            <person name="Haridas S."/>
            <person name="Hensen N."/>
            <person name="Bonometti L."/>
            <person name="Westerberg I."/>
            <person name="Brannstrom I.O."/>
            <person name="Guillou S."/>
            <person name="Cros-Aarteil S."/>
            <person name="Calhoun S."/>
            <person name="Kuo A."/>
            <person name="Mondo S."/>
            <person name="Pangilinan J."/>
            <person name="Riley R."/>
            <person name="Labutti K."/>
            <person name="Andreopoulos B."/>
            <person name="Lipzen A."/>
            <person name="Chen C."/>
            <person name="Yanf M."/>
            <person name="Daum C."/>
            <person name="Ng V."/>
            <person name="Clum A."/>
            <person name="Steindorff A."/>
            <person name="Ohm R."/>
            <person name="Martin F."/>
            <person name="Silar P."/>
            <person name="Natvig D."/>
            <person name="Lalanne C."/>
            <person name="Gautier V."/>
            <person name="Ament-Velasquez S.L."/>
            <person name="Kruys A."/>
            <person name="Hutchinson M.I."/>
            <person name="Powell A.J."/>
            <person name="Barry K."/>
            <person name="Miller A.N."/>
            <person name="Grigoriev I.V."/>
            <person name="Debuchy R."/>
            <person name="Gladieux P."/>
            <person name="Thoren M.H."/>
            <person name="Johannesson H."/>
        </authorList>
    </citation>
    <scope>NUCLEOTIDE SEQUENCE</scope>
    <source>
        <strain evidence="16">SMH4131-1</strain>
    </source>
</reference>
<feature type="non-terminal residue" evidence="16">
    <location>
        <position position="1"/>
    </location>
</feature>
<dbReference type="PROSITE" id="PS00108">
    <property type="entry name" value="PROTEIN_KINASE_ST"/>
    <property type="match status" value="1"/>
</dbReference>